<dbReference type="Gene3D" id="1.25.40.10">
    <property type="entry name" value="Tetratricopeptide repeat domain"/>
    <property type="match status" value="3"/>
</dbReference>
<organism evidence="8 9">
    <name type="scientific">Streptomyces thioluteus</name>
    <dbReference type="NCBI Taxonomy" id="66431"/>
    <lineage>
        <taxon>Bacteria</taxon>
        <taxon>Bacillati</taxon>
        <taxon>Actinomycetota</taxon>
        <taxon>Actinomycetes</taxon>
        <taxon>Kitasatosporales</taxon>
        <taxon>Streptomycetaceae</taxon>
        <taxon>Streptomyces</taxon>
    </lineage>
</organism>
<dbReference type="PRINTS" id="PR00364">
    <property type="entry name" value="DISEASERSIST"/>
</dbReference>
<name>A0ABN3WME0_STRTU</name>
<feature type="DNA-binding region" description="OmpR/PhoB-type" evidence="6">
    <location>
        <begin position="102"/>
        <end position="201"/>
    </location>
</feature>
<keyword evidence="2" id="KW-0902">Two-component regulatory system</keyword>
<accession>A0ABN3WME0</accession>
<dbReference type="InterPro" id="IPR027417">
    <property type="entry name" value="P-loop_NTPase"/>
</dbReference>
<keyword evidence="3" id="KW-0805">Transcription regulation</keyword>
<reference evidence="8 9" key="1">
    <citation type="journal article" date="2019" name="Int. J. Syst. Evol. Microbiol.">
        <title>The Global Catalogue of Microorganisms (GCM) 10K type strain sequencing project: providing services to taxonomists for standard genome sequencing and annotation.</title>
        <authorList>
            <consortium name="The Broad Institute Genomics Platform"/>
            <consortium name="The Broad Institute Genome Sequencing Center for Infectious Disease"/>
            <person name="Wu L."/>
            <person name="Ma J."/>
        </authorList>
    </citation>
    <scope>NUCLEOTIDE SEQUENCE [LARGE SCALE GENOMIC DNA]</scope>
    <source>
        <strain evidence="8 9">JCM 4087</strain>
    </source>
</reference>
<dbReference type="Gene3D" id="3.40.50.300">
    <property type="entry name" value="P-loop containing nucleotide triphosphate hydrolases"/>
    <property type="match status" value="1"/>
</dbReference>
<dbReference type="InterPro" id="IPR036388">
    <property type="entry name" value="WH-like_DNA-bd_sf"/>
</dbReference>
<evidence type="ECO:0000313" key="8">
    <source>
        <dbReference type="EMBL" id="GAA2918315.1"/>
    </source>
</evidence>
<evidence type="ECO:0000313" key="9">
    <source>
        <dbReference type="Proteomes" id="UP001501102"/>
    </source>
</evidence>
<evidence type="ECO:0000259" key="7">
    <source>
        <dbReference type="PROSITE" id="PS51755"/>
    </source>
</evidence>
<dbReference type="SMART" id="SM01043">
    <property type="entry name" value="BTAD"/>
    <property type="match status" value="1"/>
</dbReference>
<dbReference type="Proteomes" id="UP001501102">
    <property type="component" value="Unassembled WGS sequence"/>
</dbReference>
<evidence type="ECO:0000256" key="6">
    <source>
        <dbReference type="PROSITE-ProRule" id="PRU01091"/>
    </source>
</evidence>
<dbReference type="PANTHER" id="PTHR35807">
    <property type="entry name" value="TRANSCRIPTIONAL REGULATOR REDD-RELATED"/>
    <property type="match status" value="1"/>
</dbReference>
<evidence type="ECO:0000256" key="2">
    <source>
        <dbReference type="ARBA" id="ARBA00023012"/>
    </source>
</evidence>
<dbReference type="InterPro" id="IPR001867">
    <property type="entry name" value="OmpR/PhoB-type_DNA-bd"/>
</dbReference>
<sequence>MGRAGRPQGGPRGRSAEANELASLAREVTRDFTLRELAARYKIGKTSWGEYRSGAKVIPLHLWNRVVEDLVRDPQARRILREKGRELCVRAARAPSSGEMPERAPELSGPVRCSVLGPVRCRRGDEQLGVGSPQQRALLAALLLRRGRIATAPEIIDDLWGDEPPPAALAAVRTRVSRLRRLFGAGGVALVGESGGYALRGGADLLDLDRAERSADRAEAARRAGDLPRARQLLDEALGLWSGESLAGVPGPYAEAQRARLEEWRLGLLETRLDLDVRTGRHAGAVPELTLLTAAHPLRERPRELLMLALYRAGRQAEALAVHTDMRRLLADELGIDPGPGLAELHRRILAADPSLTEEETPVAGEYVRPAQLPSDTANFTGRSALVAGLGACLAGAGDRDAVTVGAVAGIGGVGKSTLAVHVARAVSGHFPDGQLYADLQGAGPAPARPEAVLGAFLRALGTPDPSIPAGTGERAALFRSLLARRRVLVLLDDARDAAQVRPLLPGAGGCAAVVTSRNRLVDLESVHLVDLDVMTPDEGLALFARIVGEERVAAERGAAREVVAACGFLPLALRIAAARLATRPAWSVATMARRLADERRRLDELHAGDLAVTATFDLGYAGLDPAQARAFRLLGLPEGPDISATAAAALLSLPADATESLLESLVDVSLLESPAVGRYRFHDLVRLYARARAERDEAAEEREAALGRLLDFYLATAAGAYAVERPGDRLVGHLAPVSVPGLAFPDGASARDWLFGEASCVLALGRQAAARGAMLRRAADLLLVIKDVSEAGVAHHLYREVCTAVLEASRSAGDRSAEGRIQVALATNCGQSGLLDEAAEHAGAAIRLGVLSGDPLVRCHGPNVAGIIATYQDRYEDAVRSLLLALEAFRDCGDRPGEASVLNNLSGVQHALGNPEEALRLAEQALTIHRDPDAPSWRQANSLYSRGRALAGSGRFDEAVRDLTDALAIFQEGRQLRWTGWSQWRLAAAHLSAGRPLEAVRHAELALAVLRDLGGDVYLGAALTVLGRGLHGLGNPGRAQVCWEEALAHPGRLNPTELAEIRGMLGRE</sequence>
<dbReference type="CDD" id="cd15831">
    <property type="entry name" value="BTAD"/>
    <property type="match status" value="1"/>
</dbReference>
<comment type="caution">
    <text evidence="8">The sequence shown here is derived from an EMBL/GenBank/DDBJ whole genome shotgun (WGS) entry which is preliminary data.</text>
</comment>
<protein>
    <submittedName>
        <fullName evidence="8">Transcriptional regulator AfsR</fullName>
    </submittedName>
</protein>
<evidence type="ECO:0000256" key="4">
    <source>
        <dbReference type="ARBA" id="ARBA00023125"/>
    </source>
</evidence>
<dbReference type="SUPFAM" id="SSF48452">
    <property type="entry name" value="TPR-like"/>
    <property type="match status" value="3"/>
</dbReference>
<dbReference type="SUPFAM" id="SSF52540">
    <property type="entry name" value="P-loop containing nucleoside triphosphate hydrolases"/>
    <property type="match status" value="1"/>
</dbReference>
<dbReference type="Gene3D" id="1.10.10.10">
    <property type="entry name" value="Winged helix-like DNA-binding domain superfamily/Winged helix DNA-binding domain"/>
    <property type="match status" value="1"/>
</dbReference>
<dbReference type="SMART" id="SM00028">
    <property type="entry name" value="TPR"/>
    <property type="match status" value="5"/>
</dbReference>
<dbReference type="EMBL" id="BAAAXZ010000048">
    <property type="protein sequence ID" value="GAA2918315.1"/>
    <property type="molecule type" value="Genomic_DNA"/>
</dbReference>
<dbReference type="SMART" id="SM00862">
    <property type="entry name" value="Trans_reg_C"/>
    <property type="match status" value="1"/>
</dbReference>
<dbReference type="Pfam" id="PF00931">
    <property type="entry name" value="NB-ARC"/>
    <property type="match status" value="1"/>
</dbReference>
<dbReference type="InterPro" id="IPR002182">
    <property type="entry name" value="NB-ARC"/>
</dbReference>
<dbReference type="Pfam" id="PF03704">
    <property type="entry name" value="BTAD"/>
    <property type="match status" value="1"/>
</dbReference>
<feature type="domain" description="OmpR/PhoB-type" evidence="7">
    <location>
        <begin position="102"/>
        <end position="201"/>
    </location>
</feature>
<dbReference type="Pfam" id="PF13424">
    <property type="entry name" value="TPR_12"/>
    <property type="match status" value="1"/>
</dbReference>
<keyword evidence="5" id="KW-0804">Transcription</keyword>
<comment type="similarity">
    <text evidence="1">Belongs to the AfsR/DnrI/RedD regulatory family.</text>
</comment>
<proteinExistence type="inferred from homology"/>
<evidence type="ECO:0000256" key="1">
    <source>
        <dbReference type="ARBA" id="ARBA00005820"/>
    </source>
</evidence>
<keyword evidence="9" id="KW-1185">Reference proteome</keyword>
<dbReference type="InterPro" id="IPR005158">
    <property type="entry name" value="BTAD"/>
</dbReference>
<dbReference type="InterPro" id="IPR011990">
    <property type="entry name" value="TPR-like_helical_dom_sf"/>
</dbReference>
<dbReference type="SUPFAM" id="SSF46894">
    <property type="entry name" value="C-terminal effector domain of the bipartite response regulators"/>
    <property type="match status" value="1"/>
</dbReference>
<dbReference type="PANTHER" id="PTHR35807:SF1">
    <property type="entry name" value="TRANSCRIPTIONAL REGULATOR REDD"/>
    <property type="match status" value="1"/>
</dbReference>
<dbReference type="InterPro" id="IPR016032">
    <property type="entry name" value="Sig_transdc_resp-reg_C-effctor"/>
</dbReference>
<keyword evidence="4 6" id="KW-0238">DNA-binding</keyword>
<gene>
    <name evidence="8" type="primary">afsR</name>
    <name evidence="8" type="ORF">GCM10020221_13230</name>
</gene>
<dbReference type="Pfam" id="PF00486">
    <property type="entry name" value="Trans_reg_C"/>
    <property type="match status" value="1"/>
</dbReference>
<dbReference type="InterPro" id="IPR051677">
    <property type="entry name" value="AfsR-DnrI-RedD_regulator"/>
</dbReference>
<evidence type="ECO:0000256" key="5">
    <source>
        <dbReference type="ARBA" id="ARBA00023163"/>
    </source>
</evidence>
<dbReference type="PROSITE" id="PS51755">
    <property type="entry name" value="OMPR_PHOB"/>
    <property type="match status" value="1"/>
</dbReference>
<evidence type="ECO:0000256" key="3">
    <source>
        <dbReference type="ARBA" id="ARBA00023015"/>
    </source>
</evidence>
<dbReference type="InterPro" id="IPR019734">
    <property type="entry name" value="TPR_rpt"/>
</dbReference>